<comment type="caution">
    <text evidence="1">The sequence shown here is derived from an EMBL/GenBank/DDBJ whole genome shotgun (WGS) entry which is preliminary data.</text>
</comment>
<evidence type="ECO:0000313" key="1">
    <source>
        <dbReference type="EMBL" id="MCI17176.1"/>
    </source>
</evidence>
<dbReference type="AlphaFoldDB" id="A0A392Q0R4"/>
<protein>
    <submittedName>
        <fullName evidence="1">Uncharacterized protein</fullName>
    </submittedName>
</protein>
<name>A0A392Q0R4_9FABA</name>
<dbReference type="Proteomes" id="UP000265520">
    <property type="component" value="Unassembled WGS sequence"/>
</dbReference>
<sequence length="45" mass="5318">MSNNFCLVLTVLDHGLMQQEIELSKLRHAEDLNEKKRFSRMAENK</sequence>
<keyword evidence="2" id="KW-1185">Reference proteome</keyword>
<feature type="non-terminal residue" evidence="1">
    <location>
        <position position="45"/>
    </location>
</feature>
<evidence type="ECO:0000313" key="2">
    <source>
        <dbReference type="Proteomes" id="UP000265520"/>
    </source>
</evidence>
<organism evidence="1 2">
    <name type="scientific">Trifolium medium</name>
    <dbReference type="NCBI Taxonomy" id="97028"/>
    <lineage>
        <taxon>Eukaryota</taxon>
        <taxon>Viridiplantae</taxon>
        <taxon>Streptophyta</taxon>
        <taxon>Embryophyta</taxon>
        <taxon>Tracheophyta</taxon>
        <taxon>Spermatophyta</taxon>
        <taxon>Magnoliopsida</taxon>
        <taxon>eudicotyledons</taxon>
        <taxon>Gunneridae</taxon>
        <taxon>Pentapetalae</taxon>
        <taxon>rosids</taxon>
        <taxon>fabids</taxon>
        <taxon>Fabales</taxon>
        <taxon>Fabaceae</taxon>
        <taxon>Papilionoideae</taxon>
        <taxon>50 kb inversion clade</taxon>
        <taxon>NPAAA clade</taxon>
        <taxon>Hologalegina</taxon>
        <taxon>IRL clade</taxon>
        <taxon>Trifolieae</taxon>
        <taxon>Trifolium</taxon>
    </lineage>
</organism>
<reference evidence="1 2" key="1">
    <citation type="journal article" date="2018" name="Front. Plant Sci.">
        <title>Red Clover (Trifolium pratense) and Zigzag Clover (T. medium) - A Picture of Genomic Similarities and Differences.</title>
        <authorList>
            <person name="Dluhosova J."/>
            <person name="Istvanek J."/>
            <person name="Nedelnik J."/>
            <person name="Repkova J."/>
        </authorList>
    </citation>
    <scope>NUCLEOTIDE SEQUENCE [LARGE SCALE GENOMIC DNA]</scope>
    <source>
        <strain evidence="2">cv. 10/8</strain>
        <tissue evidence="1">Leaf</tissue>
    </source>
</reference>
<accession>A0A392Q0R4</accession>
<dbReference type="EMBL" id="LXQA010104255">
    <property type="protein sequence ID" value="MCI17176.1"/>
    <property type="molecule type" value="Genomic_DNA"/>
</dbReference>
<proteinExistence type="predicted"/>